<protein>
    <submittedName>
        <fullName evidence="1">Endonuclease 8-like 3 isoform X1</fullName>
    </submittedName>
</protein>
<evidence type="ECO:0000313" key="1">
    <source>
        <dbReference type="EMBL" id="CAB4007255.1"/>
    </source>
</evidence>
<dbReference type="InterPro" id="IPR010666">
    <property type="entry name" value="Znf_GRF"/>
</dbReference>
<organism evidence="1 2">
    <name type="scientific">Paramuricea clavata</name>
    <name type="common">Red gorgonian</name>
    <name type="synonym">Violescent sea-whip</name>
    <dbReference type="NCBI Taxonomy" id="317549"/>
    <lineage>
        <taxon>Eukaryota</taxon>
        <taxon>Metazoa</taxon>
        <taxon>Cnidaria</taxon>
        <taxon>Anthozoa</taxon>
        <taxon>Octocorallia</taxon>
        <taxon>Malacalcyonacea</taxon>
        <taxon>Plexauridae</taxon>
        <taxon>Paramuricea</taxon>
    </lineage>
</organism>
<dbReference type="EMBL" id="CACRXK020005743">
    <property type="protein sequence ID" value="CAB4007255.1"/>
    <property type="molecule type" value="Genomic_DNA"/>
</dbReference>
<keyword evidence="2" id="KW-1185">Reference proteome</keyword>
<keyword evidence="1" id="KW-0540">Nuclease</keyword>
<dbReference type="Proteomes" id="UP001152795">
    <property type="component" value="Unassembled WGS sequence"/>
</dbReference>
<comment type="caution">
    <text evidence="1">The sequence shown here is derived from an EMBL/GenBank/DDBJ whole genome shotgun (WGS) entry which is preliminary data.</text>
</comment>
<dbReference type="GO" id="GO:0008270">
    <property type="term" value="F:zinc ion binding"/>
    <property type="evidence" value="ECO:0007669"/>
    <property type="project" value="InterPro"/>
</dbReference>
<keyword evidence="1" id="KW-0255">Endonuclease</keyword>
<accession>A0A7D9IJG7</accession>
<evidence type="ECO:0000313" key="2">
    <source>
        <dbReference type="Proteomes" id="UP001152795"/>
    </source>
</evidence>
<gene>
    <name evidence="1" type="ORF">PACLA_8A077260</name>
</gene>
<dbReference type="GO" id="GO:0004519">
    <property type="term" value="F:endonuclease activity"/>
    <property type="evidence" value="ECO:0007669"/>
    <property type="project" value="UniProtKB-KW"/>
</dbReference>
<dbReference type="PROSITE" id="PS51999">
    <property type="entry name" value="ZF_GRF"/>
    <property type="match status" value="1"/>
</dbReference>
<reference evidence="1" key="1">
    <citation type="submission" date="2020-04" db="EMBL/GenBank/DDBJ databases">
        <authorList>
            <person name="Alioto T."/>
            <person name="Alioto T."/>
            <person name="Gomez Garrido J."/>
        </authorList>
    </citation>
    <scope>NUCLEOTIDE SEQUENCE</scope>
    <source>
        <strain evidence="1">A484AB</strain>
    </source>
</reference>
<sequence length="190" mass="22157">MTPIYMCDEAFWGRSEAKSCGNEQEQEQKKAERTWTDVKGTIDKGSFWFCGQKPICGFLCTEEDSYLFQTALAAWRATGLTQPICESHRKPAKFRVVKDMLKKSYGQPYFTCQSRENPCSLWFCYHNKPCAVKQVKKQGPNTGKKFFCCCNENRCDYFEWCSEELPKQHVAMAPFVPLFYSRYYPDAQQN</sequence>
<dbReference type="AlphaFoldDB" id="A0A7D9IJG7"/>
<proteinExistence type="predicted"/>
<dbReference type="OrthoDB" id="430051at2759"/>
<keyword evidence="1" id="KW-0378">Hydrolase</keyword>
<dbReference type="Pfam" id="PF06839">
    <property type="entry name" value="Zn_ribbon_GRF"/>
    <property type="match status" value="1"/>
</dbReference>
<name>A0A7D9IJG7_PARCT</name>